<dbReference type="PANTHER" id="PTHR45661">
    <property type="entry name" value="SURFACE ANTIGEN"/>
    <property type="match status" value="1"/>
</dbReference>
<protein>
    <submittedName>
        <fullName evidence="1">Leucine rich repeats-containing protein</fullName>
    </submittedName>
</protein>
<organism evidence="1">
    <name type="scientific">Trepomonas sp. PC1</name>
    <dbReference type="NCBI Taxonomy" id="1076344"/>
    <lineage>
        <taxon>Eukaryota</taxon>
        <taxon>Metamonada</taxon>
        <taxon>Diplomonadida</taxon>
        <taxon>Hexamitidae</taxon>
        <taxon>Hexamitinae</taxon>
        <taxon>Trepomonas</taxon>
    </lineage>
</organism>
<dbReference type="Gene3D" id="3.80.10.10">
    <property type="entry name" value="Ribonuclease Inhibitor"/>
    <property type="match status" value="1"/>
</dbReference>
<accession>A0A146KCE6</accession>
<dbReference type="PANTHER" id="PTHR45661:SF3">
    <property type="entry name" value="IG-LIKE DOMAIN-CONTAINING PROTEIN"/>
    <property type="match status" value="1"/>
</dbReference>
<evidence type="ECO:0000313" key="1">
    <source>
        <dbReference type="EMBL" id="JAP93594.1"/>
    </source>
</evidence>
<dbReference type="InterPro" id="IPR032675">
    <property type="entry name" value="LRR_dom_sf"/>
</dbReference>
<dbReference type="EMBL" id="GDID01003012">
    <property type="protein sequence ID" value="JAP93594.1"/>
    <property type="molecule type" value="Transcribed_RNA"/>
</dbReference>
<feature type="non-terminal residue" evidence="1">
    <location>
        <position position="1"/>
    </location>
</feature>
<feature type="non-terminal residue" evidence="1">
    <location>
        <position position="261"/>
    </location>
</feature>
<dbReference type="AlphaFoldDB" id="A0A146KCE6"/>
<gene>
    <name evidence="1" type="ORF">TPC1_14066</name>
</gene>
<sequence length="261" mass="30590">KVVKSFWYCKNIQVISLEATEVNDFNWSKLIVYFKCKTEENQIQKRVPMNLKNQIPDITPFYAKWPTKAELNARNEVESGVFTSFKDFIQFNPQYQIRGLILHCAKEINQQQFVNQNLVFVYAPRLRLVKQAAFQECSLLQRFYAPNLQFIEKSAFSHCYSLEKITLQKVEEIGDMAFYQCSALRKCELSAKVFDQKCFLGCGCLVRIEPKINSENFGNLGKRFLVTARGEARCIQRKSQKLCKQALEARKYWKKVKDQKN</sequence>
<reference evidence="1" key="1">
    <citation type="submission" date="2015-07" db="EMBL/GenBank/DDBJ databases">
        <title>Adaptation to a free-living lifestyle via gene acquisitions in the diplomonad Trepomonas sp. PC1.</title>
        <authorList>
            <person name="Xu F."/>
            <person name="Jerlstrom-Hultqvist J."/>
            <person name="Kolisko M."/>
            <person name="Simpson A.G.B."/>
            <person name="Roger A.J."/>
            <person name="Svard S.G."/>
            <person name="Andersson J.O."/>
        </authorList>
    </citation>
    <scope>NUCLEOTIDE SEQUENCE</scope>
    <source>
        <strain evidence="1">PC1</strain>
    </source>
</reference>
<name>A0A146KCE6_9EUKA</name>
<dbReference type="InterPro" id="IPR026906">
    <property type="entry name" value="LRR_5"/>
</dbReference>
<dbReference type="Pfam" id="PF13306">
    <property type="entry name" value="LRR_5"/>
    <property type="match status" value="1"/>
</dbReference>
<dbReference type="SUPFAM" id="SSF52058">
    <property type="entry name" value="L domain-like"/>
    <property type="match status" value="1"/>
</dbReference>
<proteinExistence type="predicted"/>
<dbReference type="InterPro" id="IPR053139">
    <property type="entry name" value="Surface_bspA-like"/>
</dbReference>